<evidence type="ECO:0000256" key="2">
    <source>
        <dbReference type="ARBA" id="ARBA00002631"/>
    </source>
</evidence>
<evidence type="ECO:0000256" key="8">
    <source>
        <dbReference type="ARBA" id="ARBA00023204"/>
    </source>
</evidence>
<reference evidence="13" key="1">
    <citation type="submission" date="2022-06" db="EMBL/GenBank/DDBJ databases">
        <authorList>
            <person name="Dietemann V."/>
            <person name="Ory F."/>
            <person name="Dainat B."/>
            <person name="Oberhansli S."/>
        </authorList>
    </citation>
    <scope>NUCLEOTIDE SEQUENCE</scope>
    <source>
        <strain evidence="13">Ena-SAMPLE-TAB-26-04-2022-14:26:32:270-5432</strain>
    </source>
</reference>
<dbReference type="Proteomes" id="UP001154322">
    <property type="component" value="Unassembled WGS sequence"/>
</dbReference>
<keyword evidence="14" id="KW-1185">Reference proteome</keyword>
<evidence type="ECO:0000256" key="3">
    <source>
        <dbReference type="ARBA" id="ARBA00008184"/>
    </source>
</evidence>
<organism evidence="13 14">
    <name type="scientific">Paenibacillus melissococcoides</name>
    <dbReference type="NCBI Taxonomy" id="2912268"/>
    <lineage>
        <taxon>Bacteria</taxon>
        <taxon>Bacillati</taxon>
        <taxon>Bacillota</taxon>
        <taxon>Bacilli</taxon>
        <taxon>Bacillales</taxon>
        <taxon>Paenibacillaceae</taxon>
        <taxon>Paenibacillus</taxon>
    </lineage>
</organism>
<dbReference type="NCBIfam" id="NF003589">
    <property type="entry name" value="PRK05254.1-2"/>
    <property type="match status" value="1"/>
</dbReference>
<dbReference type="CDD" id="cd10027">
    <property type="entry name" value="UDG-F1-like"/>
    <property type="match status" value="1"/>
</dbReference>
<dbReference type="EMBL" id="CALYLO010000003">
    <property type="protein sequence ID" value="CAH8245275.1"/>
    <property type="molecule type" value="Genomic_DNA"/>
</dbReference>
<accession>A0ABN8U2W9</accession>
<sequence length="240" mass="27217">MAIKIQEDWAALLHDEIRQPYFKQLWGWLKQEYERTVVYPPFDLIFSALHYTSYADTKVVIVGQDPYHGPGQAHGLSFSVQPGVRIPPSLVNMLKESASDIGTTMPQHGCLIPWAKQGVLMLNTVLTVRQGQAASHRGMGWERFTDRIIQLLNEREQPVVFVLWGSFAQAKQSMIDTRRHGIVKGPHPSPLSAHRGFFGSRPFSQVNEWLRSCGETEINWQLPPVSDMAVEELPQMDKNA</sequence>
<evidence type="ECO:0000256" key="4">
    <source>
        <dbReference type="ARBA" id="ARBA00012030"/>
    </source>
</evidence>
<keyword evidence="6 9" id="KW-0227">DNA damage</keyword>
<dbReference type="PROSITE" id="PS00130">
    <property type="entry name" value="U_DNA_GLYCOSYLASE"/>
    <property type="match status" value="1"/>
</dbReference>
<dbReference type="NCBIfam" id="NF003591">
    <property type="entry name" value="PRK05254.1-4"/>
    <property type="match status" value="1"/>
</dbReference>
<comment type="caution">
    <text evidence="13">The sequence shown here is derived from an EMBL/GenBank/DDBJ whole genome shotgun (WGS) entry which is preliminary data.</text>
</comment>
<evidence type="ECO:0000313" key="13">
    <source>
        <dbReference type="EMBL" id="CAH8245275.1"/>
    </source>
</evidence>
<dbReference type="SMART" id="SM00987">
    <property type="entry name" value="UreE_C"/>
    <property type="match status" value="1"/>
</dbReference>
<evidence type="ECO:0000313" key="14">
    <source>
        <dbReference type="Proteomes" id="UP001154322"/>
    </source>
</evidence>
<protein>
    <recommendedName>
        <fullName evidence="5 9">Uracil-DNA glycosylase</fullName>
        <shortName evidence="9">UDG</shortName>
        <ecNumber evidence="4 9">3.2.2.27</ecNumber>
    </recommendedName>
</protein>
<keyword evidence="7 9" id="KW-0378">Hydrolase</keyword>
<dbReference type="Pfam" id="PF03167">
    <property type="entry name" value="UDG"/>
    <property type="match status" value="1"/>
</dbReference>
<evidence type="ECO:0000256" key="5">
    <source>
        <dbReference type="ARBA" id="ARBA00018429"/>
    </source>
</evidence>
<evidence type="ECO:0000256" key="7">
    <source>
        <dbReference type="ARBA" id="ARBA00022801"/>
    </source>
</evidence>
<dbReference type="Gene3D" id="3.40.470.10">
    <property type="entry name" value="Uracil-DNA glycosylase-like domain"/>
    <property type="match status" value="1"/>
</dbReference>
<gene>
    <name evidence="9 13" type="primary">ung</name>
    <name evidence="13" type="ORF">WJ0W_002509</name>
</gene>
<evidence type="ECO:0000259" key="12">
    <source>
        <dbReference type="SMART" id="SM00986"/>
    </source>
</evidence>
<keyword evidence="8 9" id="KW-0234">DNA repair</keyword>
<dbReference type="PANTHER" id="PTHR11264:SF0">
    <property type="entry name" value="URACIL-DNA GLYCOSYLASE"/>
    <property type="match status" value="1"/>
</dbReference>
<dbReference type="InterPro" id="IPR002043">
    <property type="entry name" value="UDG_fam1"/>
</dbReference>
<dbReference type="HAMAP" id="MF_00148">
    <property type="entry name" value="UDG"/>
    <property type="match status" value="1"/>
</dbReference>
<dbReference type="InterPro" id="IPR005122">
    <property type="entry name" value="Uracil-DNA_glycosylase-like"/>
</dbReference>
<dbReference type="SMART" id="SM00986">
    <property type="entry name" value="UDG"/>
    <property type="match status" value="1"/>
</dbReference>
<dbReference type="NCBIfam" id="NF003588">
    <property type="entry name" value="PRK05254.1-1"/>
    <property type="match status" value="1"/>
</dbReference>
<dbReference type="NCBIfam" id="TIGR00628">
    <property type="entry name" value="ung"/>
    <property type="match status" value="1"/>
</dbReference>
<comment type="similarity">
    <text evidence="3 9 11">Belongs to the uracil-DNA glycosylase (UDG) superfamily. UNG family.</text>
</comment>
<name>A0ABN8U2W9_9BACL</name>
<comment type="function">
    <text evidence="2 9 11">Excises uracil residues from the DNA which can arise as a result of misincorporation of dUMP residues by DNA polymerase or due to deamination of cytosine.</text>
</comment>
<comment type="subcellular location">
    <subcellularLocation>
        <location evidence="9">Cytoplasm</location>
    </subcellularLocation>
</comment>
<feature type="active site" description="Proton acceptor" evidence="9 10">
    <location>
        <position position="65"/>
    </location>
</feature>
<dbReference type="NCBIfam" id="NF003592">
    <property type="entry name" value="PRK05254.1-5"/>
    <property type="match status" value="1"/>
</dbReference>
<dbReference type="InterPro" id="IPR036895">
    <property type="entry name" value="Uracil-DNA_glycosylase-like_sf"/>
</dbReference>
<evidence type="ECO:0000256" key="10">
    <source>
        <dbReference type="PROSITE-ProRule" id="PRU10072"/>
    </source>
</evidence>
<evidence type="ECO:0000256" key="1">
    <source>
        <dbReference type="ARBA" id="ARBA00001400"/>
    </source>
</evidence>
<dbReference type="RefSeq" id="WP_213431005.1">
    <property type="nucleotide sequence ID" value="NZ_AP031286.1"/>
</dbReference>
<dbReference type="InterPro" id="IPR018085">
    <property type="entry name" value="Ura-DNA_Glyclase_AS"/>
</dbReference>
<evidence type="ECO:0000256" key="6">
    <source>
        <dbReference type="ARBA" id="ARBA00022763"/>
    </source>
</evidence>
<comment type="catalytic activity">
    <reaction evidence="1 9 11">
        <text>Hydrolyzes single-stranded DNA or mismatched double-stranded DNA and polynucleotides, releasing free uracil.</text>
        <dbReference type="EC" id="3.2.2.27"/>
    </reaction>
</comment>
<evidence type="ECO:0000256" key="9">
    <source>
        <dbReference type="HAMAP-Rule" id="MF_00148"/>
    </source>
</evidence>
<feature type="domain" description="Uracil-DNA glycosylase-like" evidence="12">
    <location>
        <begin position="50"/>
        <end position="210"/>
    </location>
</feature>
<dbReference type="SUPFAM" id="SSF52141">
    <property type="entry name" value="Uracil-DNA glycosylase-like"/>
    <property type="match status" value="1"/>
</dbReference>
<dbReference type="PANTHER" id="PTHR11264">
    <property type="entry name" value="URACIL-DNA GLYCOSYLASE"/>
    <property type="match status" value="1"/>
</dbReference>
<dbReference type="EC" id="3.2.2.27" evidence="4 9"/>
<proteinExistence type="inferred from homology"/>
<keyword evidence="9" id="KW-0963">Cytoplasm</keyword>
<evidence type="ECO:0000256" key="11">
    <source>
        <dbReference type="RuleBase" id="RU003780"/>
    </source>
</evidence>